<evidence type="ECO:0000313" key="3">
    <source>
        <dbReference type="Proteomes" id="UP000697995"/>
    </source>
</evidence>
<name>A0ABS1CT78_9PROT</name>
<protein>
    <recommendedName>
        <fullName evidence="1">Glycosyltransferase 2-like domain-containing protein</fullName>
    </recommendedName>
</protein>
<dbReference type="PANTHER" id="PTHR43685">
    <property type="entry name" value="GLYCOSYLTRANSFERASE"/>
    <property type="match status" value="1"/>
</dbReference>
<keyword evidence="3" id="KW-1185">Reference proteome</keyword>
<comment type="caution">
    <text evidence="2">The sequence shown here is derived from an EMBL/GenBank/DDBJ whole genome shotgun (WGS) entry which is preliminary data.</text>
</comment>
<sequence>MGWADRWPGAGTGAAAAAVPPGGDLLYAGPTPADRAMIEVVIPAHNAAPFLRETLESVAAQTRPPALVTVVDDRSTDGTVAVAEAAAAALRDRIAIRVLRNAGPQGPSGGRNTAIRSSGATWIALLDSDDLFVPDHHARLAGLLEAAPDAVLAFGDNTLFRGAETLVPSLLAESGVAALPAEELAPGCLTLGERMFAELTRTGVFCTSACLFRRDAALAAGLFDEAMMYSEDQDFFLRLALQGRFVFSPAVVTRKRVHETNLSQARNALRFCRGTSETLARLAAGEEVLSPAQRAAVQRMLPQALSGYLYHASRSGPAAYWRAARLALRSGHGAMAARPRHLLRTALHRVLPRLG</sequence>
<dbReference type="EMBL" id="NRSG01000021">
    <property type="protein sequence ID" value="MBK1657558.1"/>
    <property type="molecule type" value="Genomic_DNA"/>
</dbReference>
<dbReference type="Gene3D" id="3.90.550.10">
    <property type="entry name" value="Spore Coat Polysaccharide Biosynthesis Protein SpsA, Chain A"/>
    <property type="match status" value="1"/>
</dbReference>
<organism evidence="2 3">
    <name type="scientific">Paracraurococcus ruber</name>
    <dbReference type="NCBI Taxonomy" id="77675"/>
    <lineage>
        <taxon>Bacteria</taxon>
        <taxon>Pseudomonadati</taxon>
        <taxon>Pseudomonadota</taxon>
        <taxon>Alphaproteobacteria</taxon>
        <taxon>Acetobacterales</taxon>
        <taxon>Roseomonadaceae</taxon>
        <taxon>Paracraurococcus</taxon>
    </lineage>
</organism>
<evidence type="ECO:0000259" key="1">
    <source>
        <dbReference type="Pfam" id="PF00535"/>
    </source>
</evidence>
<dbReference type="PANTHER" id="PTHR43685:SF2">
    <property type="entry name" value="GLYCOSYLTRANSFERASE 2-LIKE DOMAIN-CONTAINING PROTEIN"/>
    <property type="match status" value="1"/>
</dbReference>
<dbReference type="Pfam" id="PF00535">
    <property type="entry name" value="Glycos_transf_2"/>
    <property type="match status" value="1"/>
</dbReference>
<dbReference type="SUPFAM" id="SSF53448">
    <property type="entry name" value="Nucleotide-diphospho-sugar transferases"/>
    <property type="match status" value="1"/>
</dbReference>
<accession>A0ABS1CT78</accession>
<gene>
    <name evidence="2" type="ORF">CKO45_04860</name>
</gene>
<evidence type="ECO:0000313" key="2">
    <source>
        <dbReference type="EMBL" id="MBK1657558.1"/>
    </source>
</evidence>
<reference evidence="2 3" key="1">
    <citation type="journal article" date="2020" name="Microorganisms">
        <title>Osmotic Adaptation and Compatible Solute Biosynthesis of Phototrophic Bacteria as Revealed from Genome Analyses.</title>
        <authorList>
            <person name="Imhoff J.F."/>
            <person name="Rahn T."/>
            <person name="Kunzel S."/>
            <person name="Keller A."/>
            <person name="Neulinger S.C."/>
        </authorList>
    </citation>
    <scope>NUCLEOTIDE SEQUENCE [LARGE SCALE GENOMIC DNA]</scope>
    <source>
        <strain evidence="2 3">DSM 15382</strain>
    </source>
</reference>
<dbReference type="Proteomes" id="UP000697995">
    <property type="component" value="Unassembled WGS sequence"/>
</dbReference>
<proteinExistence type="predicted"/>
<dbReference type="InterPro" id="IPR050834">
    <property type="entry name" value="Glycosyltransf_2"/>
</dbReference>
<feature type="domain" description="Glycosyltransferase 2-like" evidence="1">
    <location>
        <begin position="40"/>
        <end position="153"/>
    </location>
</feature>
<dbReference type="InterPro" id="IPR001173">
    <property type="entry name" value="Glyco_trans_2-like"/>
</dbReference>
<dbReference type="InterPro" id="IPR029044">
    <property type="entry name" value="Nucleotide-diphossugar_trans"/>
</dbReference>
<dbReference type="CDD" id="cd00761">
    <property type="entry name" value="Glyco_tranf_GTA_type"/>
    <property type="match status" value="1"/>
</dbReference>